<dbReference type="SUPFAM" id="SSF142984">
    <property type="entry name" value="Nqo1 middle domain-like"/>
    <property type="match status" value="1"/>
</dbReference>
<evidence type="ECO:0000313" key="4">
    <source>
        <dbReference type="Proteomes" id="UP000315711"/>
    </source>
</evidence>
<accession>A0A562QHZ7</accession>
<comment type="caution">
    <text evidence="3">The sequence shown here is derived from an EMBL/GenBank/DDBJ whole genome shotgun (WGS) entry which is preliminary data.</text>
</comment>
<protein>
    <submittedName>
        <fullName evidence="3">Competence protein ComEA</fullName>
    </submittedName>
</protein>
<feature type="domain" description="Helix-hairpin-helix DNA-binding motif class 1" evidence="2">
    <location>
        <begin position="150"/>
        <end position="169"/>
    </location>
</feature>
<dbReference type="Pfam" id="PF12836">
    <property type="entry name" value="HHH_3"/>
    <property type="match status" value="1"/>
</dbReference>
<feature type="transmembrane region" description="Helical" evidence="1">
    <location>
        <begin position="12"/>
        <end position="29"/>
    </location>
</feature>
<sequence length="203" mass="22601">MNIKTPERKHVVFLIGIVLLVSLVLFLHFRNAEMEEVQVDWSNSFLEDNETEEVEEIVEPAFYVVDIKGAVQHPGVYELAQGSRVHEVIKRAGGFLEEADQKQLNLAELLHDEMMIYVPIEGEEVHTTNINTADGGNSDGRIAINSADAQALEQLPGIGPAKAQAIIAYRDEHGPFKEVDDLLNVSGIGPKSLEQFREMVIIQ</sequence>
<dbReference type="PANTHER" id="PTHR21180">
    <property type="entry name" value="ENDONUCLEASE/EXONUCLEASE/PHOSPHATASE FAMILY DOMAIN-CONTAINING PROTEIN 1"/>
    <property type="match status" value="1"/>
</dbReference>
<dbReference type="GO" id="GO:0015628">
    <property type="term" value="P:protein secretion by the type II secretion system"/>
    <property type="evidence" value="ECO:0007669"/>
    <property type="project" value="TreeGrafter"/>
</dbReference>
<keyword evidence="1" id="KW-0812">Transmembrane</keyword>
<feature type="domain" description="Helix-hairpin-helix DNA-binding motif class 1" evidence="2">
    <location>
        <begin position="180"/>
        <end position="199"/>
    </location>
</feature>
<dbReference type="OrthoDB" id="9790239at2"/>
<reference evidence="3 4" key="1">
    <citation type="journal article" date="2015" name="Stand. Genomic Sci.">
        <title>Genomic Encyclopedia of Bacterial and Archaeal Type Strains, Phase III: the genomes of soil and plant-associated and newly described type strains.</title>
        <authorList>
            <person name="Whitman W.B."/>
            <person name="Woyke T."/>
            <person name="Klenk H.P."/>
            <person name="Zhou Y."/>
            <person name="Lilburn T.G."/>
            <person name="Beck B.J."/>
            <person name="De Vos P."/>
            <person name="Vandamme P."/>
            <person name="Eisen J.A."/>
            <person name="Garrity G."/>
            <person name="Hugenholtz P."/>
            <person name="Kyrpides N.C."/>
        </authorList>
    </citation>
    <scope>NUCLEOTIDE SEQUENCE [LARGE SCALE GENOMIC DNA]</scope>
    <source>
        <strain evidence="3 4">CGMCC 1.10116</strain>
    </source>
</reference>
<dbReference type="EMBL" id="VLKZ01000005">
    <property type="protein sequence ID" value="TWI56377.1"/>
    <property type="molecule type" value="Genomic_DNA"/>
</dbReference>
<dbReference type="RefSeq" id="WP_144450571.1">
    <property type="nucleotide sequence ID" value="NZ_VLKZ01000005.1"/>
</dbReference>
<dbReference type="AlphaFoldDB" id="A0A562QHZ7"/>
<dbReference type="NCBIfam" id="TIGR00426">
    <property type="entry name" value="competence protein ComEA helix-hairpin-helix repeat region"/>
    <property type="match status" value="1"/>
</dbReference>
<keyword evidence="1" id="KW-1133">Transmembrane helix</keyword>
<evidence type="ECO:0000256" key="1">
    <source>
        <dbReference type="SAM" id="Phobius"/>
    </source>
</evidence>
<dbReference type="InterPro" id="IPR019554">
    <property type="entry name" value="Soluble_ligand-bd"/>
</dbReference>
<dbReference type="Gene3D" id="3.10.20.600">
    <property type="match status" value="1"/>
</dbReference>
<dbReference type="PANTHER" id="PTHR21180:SF32">
    <property type="entry name" value="ENDONUCLEASE_EXONUCLEASE_PHOSPHATASE FAMILY DOMAIN-CONTAINING PROTEIN 1"/>
    <property type="match status" value="1"/>
</dbReference>
<keyword evidence="1" id="KW-0472">Membrane</keyword>
<dbReference type="GO" id="GO:0003677">
    <property type="term" value="F:DNA binding"/>
    <property type="evidence" value="ECO:0007669"/>
    <property type="project" value="InterPro"/>
</dbReference>
<dbReference type="Pfam" id="PF10531">
    <property type="entry name" value="SLBB"/>
    <property type="match status" value="1"/>
</dbReference>
<dbReference type="InterPro" id="IPR010994">
    <property type="entry name" value="RuvA_2-like"/>
</dbReference>
<evidence type="ECO:0000313" key="3">
    <source>
        <dbReference type="EMBL" id="TWI56377.1"/>
    </source>
</evidence>
<proteinExistence type="predicted"/>
<dbReference type="SMART" id="SM00278">
    <property type="entry name" value="HhH1"/>
    <property type="match status" value="2"/>
</dbReference>
<dbReference type="InterPro" id="IPR004509">
    <property type="entry name" value="Competence_ComEA_HhH"/>
</dbReference>
<dbReference type="Gene3D" id="1.10.150.280">
    <property type="entry name" value="AF1531-like domain"/>
    <property type="match status" value="1"/>
</dbReference>
<evidence type="ECO:0000259" key="2">
    <source>
        <dbReference type="SMART" id="SM00278"/>
    </source>
</evidence>
<name>A0A562QHZ7_9BACI</name>
<dbReference type="InterPro" id="IPR003583">
    <property type="entry name" value="Hlx-hairpin-Hlx_DNA-bd_motif"/>
</dbReference>
<dbReference type="SUPFAM" id="SSF47781">
    <property type="entry name" value="RuvA domain 2-like"/>
    <property type="match status" value="1"/>
</dbReference>
<keyword evidence="4" id="KW-1185">Reference proteome</keyword>
<organism evidence="3 4">
    <name type="scientific">Halalkalibacter nanhaiisediminis</name>
    <dbReference type="NCBI Taxonomy" id="688079"/>
    <lineage>
        <taxon>Bacteria</taxon>
        <taxon>Bacillati</taxon>
        <taxon>Bacillota</taxon>
        <taxon>Bacilli</taxon>
        <taxon>Bacillales</taxon>
        <taxon>Bacillaceae</taxon>
        <taxon>Halalkalibacter</taxon>
    </lineage>
</organism>
<dbReference type="GO" id="GO:0015627">
    <property type="term" value="C:type II protein secretion system complex"/>
    <property type="evidence" value="ECO:0007669"/>
    <property type="project" value="TreeGrafter"/>
</dbReference>
<gene>
    <name evidence="3" type="ORF">IQ10_02272</name>
</gene>
<dbReference type="GO" id="GO:0006281">
    <property type="term" value="P:DNA repair"/>
    <property type="evidence" value="ECO:0007669"/>
    <property type="project" value="InterPro"/>
</dbReference>
<dbReference type="InterPro" id="IPR051675">
    <property type="entry name" value="Endo/Exo/Phosphatase_dom_1"/>
</dbReference>
<dbReference type="Proteomes" id="UP000315711">
    <property type="component" value="Unassembled WGS sequence"/>
</dbReference>